<dbReference type="CDD" id="cd01299">
    <property type="entry name" value="Met_dep_hydrolase_A"/>
    <property type="match status" value="1"/>
</dbReference>
<evidence type="ECO:0000313" key="2">
    <source>
        <dbReference type="EMBL" id="MTW32615.1"/>
    </source>
</evidence>
<dbReference type="InterPro" id="IPR032466">
    <property type="entry name" value="Metal_Hydrolase"/>
</dbReference>
<dbReference type="EMBL" id="WNKW01000001">
    <property type="protein sequence ID" value="MTW32615.1"/>
    <property type="molecule type" value="Genomic_DNA"/>
</dbReference>
<sequence length="454" mass="47967">MKSAIKSAVKSVFHVLGKLTGLPLAGRLLSGAALLLIPPALLAAEPVAPANKPLLITPARVWTGEGAVHTDWSVLIVQNSIAAVGPTVQLSASADAQRIDLPDATLIPGLMDLHAHVLLHPYNETSWDDQVLKEQVEYRTLLAARHAAATLQAGFTTLRDLGSEGALYADVAIKKAIDDGVIAGPRLWIATRAIVATGSYGPSPRSYRADVDLPKGAQEASGVDEVVRAVREQSARGADWIKVYADYRNGPDGSAHATFTQAELDALVSTAHASGRKVSAHASTDEGMRRATLAGVDSIEHGYGGSAATFRLMAERKVAYFPTLTAPEATSEYFQKYQRGGAPTPSMQAAAQAFRLARQAGVVIGNGSDVGVFAHGSNARELEWMVKLGMTPTEALRAATVVNAAVLDRATTLGQIRTGYLADLVAVKGDPTRDITALRDVVLVVKNGQLVRRP</sequence>
<dbReference type="InterPro" id="IPR057744">
    <property type="entry name" value="OTAase-like"/>
</dbReference>
<dbReference type="InterPro" id="IPR011059">
    <property type="entry name" value="Metal-dep_hydrolase_composite"/>
</dbReference>
<dbReference type="InterPro" id="IPR051781">
    <property type="entry name" value="Metallo-dep_Hydrolase"/>
</dbReference>
<reference evidence="2 3" key="1">
    <citation type="submission" date="2019-11" db="EMBL/GenBank/DDBJ databases">
        <title>Type strains purchased from KCTC, JCM and DSMZ.</title>
        <authorList>
            <person name="Lu H."/>
        </authorList>
    </citation>
    <scope>NUCLEOTIDE SEQUENCE [LARGE SCALE GENOMIC DNA]</scope>
    <source>
        <strain evidence="2 3">DSM 103461</strain>
    </source>
</reference>
<dbReference type="SUPFAM" id="SSF51556">
    <property type="entry name" value="Metallo-dependent hydrolases"/>
    <property type="match status" value="1"/>
</dbReference>
<dbReference type="Proteomes" id="UP000735592">
    <property type="component" value="Unassembled WGS sequence"/>
</dbReference>
<dbReference type="PANTHER" id="PTHR43135:SF3">
    <property type="entry name" value="ALPHA-D-RIBOSE 1-METHYLPHOSPHONATE 5-TRIPHOSPHATE DIPHOSPHATASE"/>
    <property type="match status" value="1"/>
</dbReference>
<name>A0ABW9SLR7_9BURK</name>
<dbReference type="Gene3D" id="2.30.40.10">
    <property type="entry name" value="Urease, subunit C, domain 1"/>
    <property type="match status" value="1"/>
</dbReference>
<protein>
    <submittedName>
        <fullName evidence="2">Amidohydrolase family protein</fullName>
    </submittedName>
</protein>
<accession>A0ABW9SLR7</accession>
<feature type="domain" description="Amidohydrolase-related" evidence="1">
    <location>
        <begin position="105"/>
        <end position="451"/>
    </location>
</feature>
<comment type="caution">
    <text evidence="2">The sequence shown here is derived from an EMBL/GenBank/DDBJ whole genome shotgun (WGS) entry which is preliminary data.</text>
</comment>
<dbReference type="PANTHER" id="PTHR43135">
    <property type="entry name" value="ALPHA-D-RIBOSE 1-METHYLPHOSPHONATE 5-TRIPHOSPHATE DIPHOSPHATASE"/>
    <property type="match status" value="1"/>
</dbReference>
<dbReference type="Gene3D" id="3.20.20.140">
    <property type="entry name" value="Metal-dependent hydrolases"/>
    <property type="match status" value="1"/>
</dbReference>
<organism evidence="2 3">
    <name type="scientific">Pseudoduganella danionis</name>
    <dbReference type="NCBI Taxonomy" id="1890295"/>
    <lineage>
        <taxon>Bacteria</taxon>
        <taxon>Pseudomonadati</taxon>
        <taxon>Pseudomonadota</taxon>
        <taxon>Betaproteobacteria</taxon>
        <taxon>Burkholderiales</taxon>
        <taxon>Oxalobacteraceae</taxon>
        <taxon>Telluria group</taxon>
        <taxon>Pseudoduganella</taxon>
    </lineage>
</organism>
<dbReference type="InterPro" id="IPR006680">
    <property type="entry name" value="Amidohydro-rel"/>
</dbReference>
<keyword evidence="3" id="KW-1185">Reference proteome</keyword>
<evidence type="ECO:0000259" key="1">
    <source>
        <dbReference type="Pfam" id="PF01979"/>
    </source>
</evidence>
<evidence type="ECO:0000313" key="3">
    <source>
        <dbReference type="Proteomes" id="UP000735592"/>
    </source>
</evidence>
<gene>
    <name evidence="2" type="ORF">GM655_07240</name>
</gene>
<dbReference type="SUPFAM" id="SSF51338">
    <property type="entry name" value="Composite domain of metallo-dependent hydrolases"/>
    <property type="match status" value="1"/>
</dbReference>
<proteinExistence type="predicted"/>
<dbReference type="Pfam" id="PF01979">
    <property type="entry name" value="Amidohydro_1"/>
    <property type="match status" value="1"/>
</dbReference>